<accession>A0A484H8B3</accession>
<evidence type="ECO:0000259" key="2">
    <source>
        <dbReference type="Pfam" id="PF13763"/>
    </source>
</evidence>
<organism evidence="3">
    <name type="scientific">invertebrate metagenome</name>
    <dbReference type="NCBI Taxonomy" id="1711999"/>
    <lineage>
        <taxon>unclassified sequences</taxon>
        <taxon>metagenomes</taxon>
        <taxon>organismal metagenomes</taxon>
    </lineage>
</organism>
<dbReference type="EMBL" id="LR026963">
    <property type="protein sequence ID" value="VBB68963.1"/>
    <property type="molecule type" value="Genomic_DNA"/>
</dbReference>
<protein>
    <recommendedName>
        <fullName evidence="2">DUF4167 domain-containing protein</fullName>
    </recommendedName>
</protein>
<proteinExistence type="predicted"/>
<feature type="compositionally biased region" description="Acidic residues" evidence="1">
    <location>
        <begin position="62"/>
        <end position="72"/>
    </location>
</feature>
<sequence length="105" mass="11088">MDKYLALARDASSSGDRVLAENYFQHADHYYRVIGNTGTATSSRIGQRQPLSQATPAVPTPDTDETDDLEQAGEDKQPAGENKQANGETATAAATAAESAEVVGF</sequence>
<feature type="compositionally biased region" description="Polar residues" evidence="1">
    <location>
        <begin position="40"/>
        <end position="54"/>
    </location>
</feature>
<reference evidence="3" key="1">
    <citation type="submission" date="2018-10" db="EMBL/GenBank/DDBJ databases">
        <authorList>
            <person name="Gruber-Vodicka H."/>
            <person name="Jaeckle O."/>
        </authorList>
    </citation>
    <scope>NUCLEOTIDE SEQUENCE</scope>
</reference>
<dbReference type="AlphaFoldDB" id="A0A484H8B3"/>
<evidence type="ECO:0000256" key="1">
    <source>
        <dbReference type="SAM" id="MobiDB-lite"/>
    </source>
</evidence>
<feature type="domain" description="DUF4167" evidence="2">
    <location>
        <begin position="1"/>
        <end position="36"/>
    </location>
</feature>
<feature type="compositionally biased region" description="Low complexity" evidence="1">
    <location>
        <begin position="88"/>
        <end position="105"/>
    </location>
</feature>
<evidence type="ECO:0000313" key="3">
    <source>
        <dbReference type="EMBL" id="VBB68963.1"/>
    </source>
</evidence>
<feature type="region of interest" description="Disordered" evidence="1">
    <location>
        <begin position="40"/>
        <end position="105"/>
    </location>
</feature>
<dbReference type="Pfam" id="PF13763">
    <property type="entry name" value="DUF4167"/>
    <property type="match status" value="1"/>
</dbReference>
<gene>
    <name evidence="3" type="ORF">RIEGSTA812A_PEG_436</name>
</gene>
<name>A0A484H8B3_9ZZZZ</name>
<dbReference type="InterPro" id="IPR025430">
    <property type="entry name" value="DUF4167"/>
</dbReference>